<feature type="region of interest" description="Disordered" evidence="1">
    <location>
        <begin position="564"/>
        <end position="624"/>
    </location>
</feature>
<sequence length="650" mass="71757">MPLRDLTAKKIRRTSEFSPAERQLLNRYKSEYRNEADEAARGRIFKEKVLVDFFNLLDSENRAPEGDAAIALAKRIGKFIHNNWRPRVSVRKEKPSLNVRVFDVVRETMPERVNEELKALLEKGPLGDEGKPEFALKNCAVRRVLDALTPAELAEVKRTKAEWAERGRPENTQRQRADRFAVKKLRENGATMWKDMGMLGIYIGVWKAVDGEEFIFMEDSIKTHLGEPRASNFSTTHPALVRELKAKLLEYIAAVRGEAAGAEDSAGAAPGPLRVERPDLEVKLTEEGFPIVPPLPEPGALQREQFKKEIEPVLREYLNHHYYLASGRTRRHVPYEAVEANRGLFIESQYIPPEMPFKDPRNMRLQDLQELLRHFRQRQKDNGPAGAFRWSRYIQETTNGEKTYVPAIYGSRLDLTRRETKAARRQANAKIAKANGARRTAPAGVSALTGLIPLSPRVSPTPPPQRAVANTAAPAAATGTTPSGARHPAWLDPALMGTPGVQTVATRIVPTPMSTPRVSVTHAQMHNLVAWGHVSVAPCNGPDDGSPRYLITAGAVEAAQGEAYTPSGLPETPIRSSQPESSVAAATRGRGAGKSGWCAAKRAAAANGVDGPPTKRQRQTPRSKAEALLLNEANAFMGKASRTRGKRGKK</sequence>
<dbReference type="AlphaFoldDB" id="A0A9W8JP38"/>
<evidence type="ECO:0000313" key="2">
    <source>
        <dbReference type="EMBL" id="KAJ3492442.1"/>
    </source>
</evidence>
<evidence type="ECO:0000313" key="3">
    <source>
        <dbReference type="Proteomes" id="UP001148786"/>
    </source>
</evidence>
<comment type="caution">
    <text evidence="2">The sequence shown here is derived from an EMBL/GenBank/DDBJ whole genome shotgun (WGS) entry which is preliminary data.</text>
</comment>
<organism evidence="2 3">
    <name type="scientific">Agrocybe chaxingu</name>
    <dbReference type="NCBI Taxonomy" id="84603"/>
    <lineage>
        <taxon>Eukaryota</taxon>
        <taxon>Fungi</taxon>
        <taxon>Dikarya</taxon>
        <taxon>Basidiomycota</taxon>
        <taxon>Agaricomycotina</taxon>
        <taxon>Agaricomycetes</taxon>
        <taxon>Agaricomycetidae</taxon>
        <taxon>Agaricales</taxon>
        <taxon>Agaricineae</taxon>
        <taxon>Strophariaceae</taxon>
        <taxon>Agrocybe</taxon>
    </lineage>
</organism>
<protein>
    <submittedName>
        <fullName evidence="2">Uncharacterized protein</fullName>
    </submittedName>
</protein>
<proteinExistence type="predicted"/>
<reference evidence="2" key="1">
    <citation type="submission" date="2022-07" db="EMBL/GenBank/DDBJ databases">
        <title>Genome Sequence of Agrocybe chaxingu.</title>
        <authorList>
            <person name="Buettner E."/>
        </authorList>
    </citation>
    <scope>NUCLEOTIDE SEQUENCE</scope>
    <source>
        <strain evidence="2">MP-N11</strain>
    </source>
</reference>
<name>A0A9W8JP38_9AGAR</name>
<accession>A0A9W8JP38</accession>
<gene>
    <name evidence="2" type="ORF">NLJ89_g11237</name>
</gene>
<dbReference type="Proteomes" id="UP001148786">
    <property type="component" value="Unassembled WGS sequence"/>
</dbReference>
<keyword evidence="3" id="KW-1185">Reference proteome</keyword>
<feature type="region of interest" description="Disordered" evidence="1">
    <location>
        <begin position="631"/>
        <end position="650"/>
    </location>
</feature>
<feature type="compositionally biased region" description="Basic residues" evidence="1">
    <location>
        <begin position="641"/>
        <end position="650"/>
    </location>
</feature>
<dbReference type="EMBL" id="JANKHO010002457">
    <property type="protein sequence ID" value="KAJ3492442.1"/>
    <property type="molecule type" value="Genomic_DNA"/>
</dbReference>
<dbReference type="OrthoDB" id="3066480at2759"/>
<evidence type="ECO:0000256" key="1">
    <source>
        <dbReference type="SAM" id="MobiDB-lite"/>
    </source>
</evidence>